<name>A0A8H3A678_9AGAM</name>
<gene>
    <name evidence="1" type="ORF">RDB_LOCUS53133</name>
</gene>
<dbReference type="AlphaFoldDB" id="A0A8H3A678"/>
<protein>
    <recommendedName>
        <fullName evidence="3">SnoaL-like domain-containing protein</fullName>
    </recommendedName>
</protein>
<dbReference type="SUPFAM" id="SSF54427">
    <property type="entry name" value="NTF2-like"/>
    <property type="match status" value="1"/>
</dbReference>
<accession>A0A8H3A678</accession>
<dbReference type="Gene3D" id="3.10.450.50">
    <property type="match status" value="1"/>
</dbReference>
<proteinExistence type="predicted"/>
<dbReference type="InterPro" id="IPR032710">
    <property type="entry name" value="NTF2-like_dom_sf"/>
</dbReference>
<evidence type="ECO:0000313" key="1">
    <source>
        <dbReference type="EMBL" id="CAE6398429.1"/>
    </source>
</evidence>
<dbReference type="EMBL" id="CAJMWS010000301">
    <property type="protein sequence ID" value="CAE6398429.1"/>
    <property type="molecule type" value="Genomic_DNA"/>
</dbReference>
<evidence type="ECO:0000313" key="2">
    <source>
        <dbReference type="Proteomes" id="UP000663846"/>
    </source>
</evidence>
<sequence length="155" mass="17391">MVSPNIQVSAPGLAQDQIQAEQAWLKEFLQDADSLNWSIWGKWWADDAFLQFGNTPRMEGKESIQKYMEPQFSVLEFVHHEVSRISFDVPLGLIYQTVVVTYKVKGDPQGRSIQVPGFSVLHKQVGENLLKGLEVYSDGGPVEAVVKEVLGRTKS</sequence>
<reference evidence="1" key="1">
    <citation type="submission" date="2021-01" db="EMBL/GenBank/DDBJ databases">
        <authorList>
            <person name="Kaushik A."/>
        </authorList>
    </citation>
    <scope>NUCLEOTIDE SEQUENCE</scope>
    <source>
        <strain evidence="1">AG1-1C</strain>
    </source>
</reference>
<comment type="caution">
    <text evidence="1">The sequence shown here is derived from an EMBL/GenBank/DDBJ whole genome shotgun (WGS) entry which is preliminary data.</text>
</comment>
<organism evidence="1 2">
    <name type="scientific">Rhizoctonia solani</name>
    <dbReference type="NCBI Taxonomy" id="456999"/>
    <lineage>
        <taxon>Eukaryota</taxon>
        <taxon>Fungi</taxon>
        <taxon>Dikarya</taxon>
        <taxon>Basidiomycota</taxon>
        <taxon>Agaricomycotina</taxon>
        <taxon>Agaricomycetes</taxon>
        <taxon>Cantharellales</taxon>
        <taxon>Ceratobasidiaceae</taxon>
        <taxon>Rhizoctonia</taxon>
    </lineage>
</organism>
<dbReference type="Proteomes" id="UP000663846">
    <property type="component" value="Unassembled WGS sequence"/>
</dbReference>
<evidence type="ECO:0008006" key="3">
    <source>
        <dbReference type="Google" id="ProtNLM"/>
    </source>
</evidence>